<dbReference type="Pfam" id="PF13802">
    <property type="entry name" value="Gal_mutarotas_2"/>
    <property type="match status" value="1"/>
</dbReference>
<dbReference type="Proteomes" id="UP000632195">
    <property type="component" value="Unassembled WGS sequence"/>
</dbReference>
<dbReference type="Gene3D" id="2.60.40.1760">
    <property type="entry name" value="glycosyl hydrolase (family 31)"/>
    <property type="match status" value="1"/>
</dbReference>
<dbReference type="InterPro" id="IPR017853">
    <property type="entry name" value="GH"/>
</dbReference>
<dbReference type="PANTHER" id="PTHR22762:SF120">
    <property type="entry name" value="HETEROGLYCAN GLUCOSIDASE 1"/>
    <property type="match status" value="1"/>
</dbReference>
<keyword evidence="2" id="KW-0378">Hydrolase</keyword>
<dbReference type="PROSITE" id="PS00129">
    <property type="entry name" value="GLYCOSYL_HYDROL_F31_1"/>
    <property type="match status" value="1"/>
</dbReference>
<evidence type="ECO:0008006" key="7">
    <source>
        <dbReference type="Google" id="ProtNLM"/>
    </source>
</evidence>
<comment type="caution">
    <text evidence="5">The sequence shown here is derived from an EMBL/GenBank/DDBJ whole genome shotgun (WGS) entry which is preliminary data.</text>
</comment>
<dbReference type="InterPro" id="IPR011013">
    <property type="entry name" value="Gal_mutarotase_sf_dom"/>
</dbReference>
<reference evidence="5" key="2">
    <citation type="submission" date="2022-09" db="EMBL/GenBank/DDBJ databases">
        <authorList>
            <person name="Sun Q."/>
            <person name="Ohkuma M."/>
        </authorList>
    </citation>
    <scope>NUCLEOTIDE SEQUENCE</scope>
    <source>
        <strain evidence="5">JCM 13583</strain>
    </source>
</reference>
<dbReference type="RefSeq" id="WP_194446408.1">
    <property type="nucleotide sequence ID" value="NZ_BMNY01000001.1"/>
</dbReference>
<dbReference type="GO" id="GO:0030246">
    <property type="term" value="F:carbohydrate binding"/>
    <property type="evidence" value="ECO:0007669"/>
    <property type="project" value="InterPro"/>
</dbReference>
<dbReference type="CDD" id="cd14752">
    <property type="entry name" value="GH31_N"/>
    <property type="match status" value="1"/>
</dbReference>
<sequence>MILVLRFGPLDQQMGLSNPSEPLSFLERKVQIFTREDSFFIKIDIMDGDIFFGLGEQPSGLIRNRGRFSLYNSSSWDYNDVRQSIYSSFPFLLCIGESGCYGLLLNMPGKVNFDLGVEEYDKVIVSFAKSPFELFLFSGTPSEISERLTEITGRPFELPDWALGHQVSRFTYFPQSSVTEIIEDYTKEFPVSALYLDIDYMNGYRIFTWDRERFPDPEALLDFCSKRGIYIVPIIDPGVRADQGYDVFKKFIGNAIEDSEGNLYFDRVWPGTCIFPDFLRSSARQIWGDLIKSFYRPGMGGIWLDMSEPSMHRTRDAGGFGNNIDPAAVHTLDNGIKVRNSQVHNLYAYYEAMTTYEALKGVMDKPFILTRAGYPGIQKTCGHMDRR</sequence>
<dbReference type="EMBL" id="BMNY01000001">
    <property type="protein sequence ID" value="GGM70376.1"/>
    <property type="molecule type" value="Genomic_DNA"/>
</dbReference>
<feature type="domain" description="Glycoside hydrolase family 31 N-terminal" evidence="4">
    <location>
        <begin position="38"/>
        <end position="114"/>
    </location>
</feature>
<evidence type="ECO:0000256" key="2">
    <source>
        <dbReference type="RuleBase" id="RU361185"/>
    </source>
</evidence>
<dbReference type="InterPro" id="IPR000322">
    <property type="entry name" value="Glyco_hydro_31_TIM"/>
</dbReference>
<name>A0AA37BQL7_9ARCH</name>
<dbReference type="InterPro" id="IPR030458">
    <property type="entry name" value="Glyco_hydro_31_AS"/>
</dbReference>
<evidence type="ECO:0000313" key="6">
    <source>
        <dbReference type="Proteomes" id="UP000632195"/>
    </source>
</evidence>
<evidence type="ECO:0000313" key="5">
    <source>
        <dbReference type="EMBL" id="GGM70376.1"/>
    </source>
</evidence>
<dbReference type="AlphaFoldDB" id="A0AA37BQL7"/>
<comment type="similarity">
    <text evidence="1 2">Belongs to the glycosyl hydrolase 31 family.</text>
</comment>
<organism evidence="5 6">
    <name type="scientific">Thermogymnomonas acidicola</name>
    <dbReference type="NCBI Taxonomy" id="399579"/>
    <lineage>
        <taxon>Archaea</taxon>
        <taxon>Methanobacteriati</taxon>
        <taxon>Thermoplasmatota</taxon>
        <taxon>Thermoplasmata</taxon>
        <taxon>Thermoplasmatales</taxon>
        <taxon>Thermogymnomonas</taxon>
    </lineage>
</organism>
<dbReference type="PANTHER" id="PTHR22762">
    <property type="entry name" value="ALPHA-GLUCOSIDASE"/>
    <property type="match status" value="1"/>
</dbReference>
<protein>
    <recommendedName>
        <fullName evidence="7">Alpha-glucosidase</fullName>
    </recommendedName>
</protein>
<dbReference type="SUPFAM" id="SSF51445">
    <property type="entry name" value="(Trans)glycosidases"/>
    <property type="match status" value="1"/>
</dbReference>
<dbReference type="Gene3D" id="3.20.20.80">
    <property type="entry name" value="Glycosidases"/>
    <property type="match status" value="1"/>
</dbReference>
<dbReference type="SUPFAM" id="SSF74650">
    <property type="entry name" value="Galactose mutarotase-like"/>
    <property type="match status" value="1"/>
</dbReference>
<keyword evidence="2" id="KW-0326">Glycosidase</keyword>
<dbReference type="GO" id="GO:0004553">
    <property type="term" value="F:hydrolase activity, hydrolyzing O-glycosyl compounds"/>
    <property type="evidence" value="ECO:0007669"/>
    <property type="project" value="InterPro"/>
</dbReference>
<gene>
    <name evidence="5" type="ORF">GCM10007108_05570</name>
</gene>
<evidence type="ECO:0000259" key="3">
    <source>
        <dbReference type="Pfam" id="PF01055"/>
    </source>
</evidence>
<keyword evidence="6" id="KW-1185">Reference proteome</keyword>
<evidence type="ECO:0000259" key="4">
    <source>
        <dbReference type="Pfam" id="PF13802"/>
    </source>
</evidence>
<reference evidence="5" key="1">
    <citation type="journal article" date="2014" name="Int. J. Syst. Evol. Microbiol.">
        <title>Complete genome sequence of Corynebacterium casei LMG S-19264T (=DSM 44701T), isolated from a smear-ripened cheese.</title>
        <authorList>
            <consortium name="US DOE Joint Genome Institute (JGI-PGF)"/>
            <person name="Walter F."/>
            <person name="Albersmeier A."/>
            <person name="Kalinowski J."/>
            <person name="Ruckert C."/>
        </authorList>
    </citation>
    <scope>NUCLEOTIDE SEQUENCE</scope>
    <source>
        <strain evidence="5">JCM 13583</strain>
    </source>
</reference>
<proteinExistence type="inferred from homology"/>
<dbReference type="GO" id="GO:0005975">
    <property type="term" value="P:carbohydrate metabolic process"/>
    <property type="evidence" value="ECO:0007669"/>
    <property type="project" value="InterPro"/>
</dbReference>
<accession>A0AA37BQL7</accession>
<evidence type="ECO:0000256" key="1">
    <source>
        <dbReference type="ARBA" id="ARBA00007806"/>
    </source>
</evidence>
<dbReference type="InterPro" id="IPR025887">
    <property type="entry name" value="Glyco_hydro_31_N_dom"/>
</dbReference>
<feature type="domain" description="Glycoside hydrolase family 31 TIM barrel" evidence="3">
    <location>
        <begin position="157"/>
        <end position="383"/>
    </location>
</feature>
<dbReference type="Pfam" id="PF01055">
    <property type="entry name" value="Glyco_hydro_31_2nd"/>
    <property type="match status" value="1"/>
</dbReference>